<gene>
    <name evidence="2" type="ORF">WN944_012594</name>
</gene>
<proteinExistence type="predicted"/>
<protein>
    <submittedName>
        <fullName evidence="2">Uncharacterized protein</fullName>
    </submittedName>
</protein>
<evidence type="ECO:0000256" key="1">
    <source>
        <dbReference type="SAM" id="MobiDB-lite"/>
    </source>
</evidence>
<sequence>METGGATSSTGCLSVFLENASFQKRAWPLTGRATSRGSKDESNGTRDSIFYRSWG</sequence>
<dbReference type="Proteomes" id="UP001428341">
    <property type="component" value="Unassembled WGS sequence"/>
</dbReference>
<evidence type="ECO:0000313" key="2">
    <source>
        <dbReference type="EMBL" id="KAK9224145.1"/>
    </source>
</evidence>
<comment type="caution">
    <text evidence="2">The sequence shown here is derived from an EMBL/GenBank/DDBJ whole genome shotgun (WGS) entry which is preliminary data.</text>
</comment>
<keyword evidence="3" id="KW-1185">Reference proteome</keyword>
<dbReference type="EMBL" id="JBCGBO010000002">
    <property type="protein sequence ID" value="KAK9224145.1"/>
    <property type="molecule type" value="Genomic_DNA"/>
</dbReference>
<dbReference type="AlphaFoldDB" id="A0AAP0MVG2"/>
<name>A0AAP0MVG2_9ROSI</name>
<accession>A0AAP0MVG2</accession>
<evidence type="ECO:0000313" key="3">
    <source>
        <dbReference type="Proteomes" id="UP001428341"/>
    </source>
</evidence>
<organism evidence="2 3">
    <name type="scientific">Citrus x changshan-huyou</name>
    <dbReference type="NCBI Taxonomy" id="2935761"/>
    <lineage>
        <taxon>Eukaryota</taxon>
        <taxon>Viridiplantae</taxon>
        <taxon>Streptophyta</taxon>
        <taxon>Embryophyta</taxon>
        <taxon>Tracheophyta</taxon>
        <taxon>Spermatophyta</taxon>
        <taxon>Magnoliopsida</taxon>
        <taxon>eudicotyledons</taxon>
        <taxon>Gunneridae</taxon>
        <taxon>Pentapetalae</taxon>
        <taxon>rosids</taxon>
        <taxon>malvids</taxon>
        <taxon>Sapindales</taxon>
        <taxon>Rutaceae</taxon>
        <taxon>Aurantioideae</taxon>
        <taxon>Citrus</taxon>
    </lineage>
</organism>
<feature type="region of interest" description="Disordered" evidence="1">
    <location>
        <begin position="28"/>
        <end position="55"/>
    </location>
</feature>
<reference evidence="2 3" key="1">
    <citation type="submission" date="2024-05" db="EMBL/GenBank/DDBJ databases">
        <title>Haplotype-resolved chromosome-level genome assembly of Huyou (Citrus changshanensis).</title>
        <authorList>
            <person name="Miao C."/>
            <person name="Chen W."/>
            <person name="Wu Y."/>
            <person name="Wang L."/>
            <person name="Zhao S."/>
            <person name="Grierson D."/>
            <person name="Xu C."/>
            <person name="Chen K."/>
        </authorList>
    </citation>
    <scope>NUCLEOTIDE SEQUENCE [LARGE SCALE GENOMIC DNA]</scope>
    <source>
        <strain evidence="2">01-14</strain>
        <tissue evidence="2">Leaf</tissue>
    </source>
</reference>